<dbReference type="RefSeq" id="WP_379819402.1">
    <property type="nucleotide sequence ID" value="NZ_JBHUMD010000003.1"/>
</dbReference>
<dbReference type="EMBL" id="JBHUMD010000003">
    <property type="protein sequence ID" value="MFD2600720.1"/>
    <property type="molecule type" value="Genomic_DNA"/>
</dbReference>
<gene>
    <name evidence="12" type="ORF">ACFSR3_01515</name>
</gene>
<evidence type="ECO:0000256" key="8">
    <source>
        <dbReference type="ARBA" id="ARBA00023299"/>
    </source>
</evidence>
<keyword evidence="4" id="KW-0028">Amino-acid biosynthesis</keyword>
<keyword evidence="6 12" id="KW-0378">Hydrolase</keyword>
<dbReference type="Proteomes" id="UP001597480">
    <property type="component" value="Unassembled WGS sequence"/>
</dbReference>
<dbReference type="PANTHER" id="PTHR43344">
    <property type="entry name" value="PHOSPHOSERINE PHOSPHATASE"/>
    <property type="match status" value="1"/>
</dbReference>
<evidence type="ECO:0000256" key="9">
    <source>
        <dbReference type="ARBA" id="ARBA00048138"/>
    </source>
</evidence>
<dbReference type="GO" id="GO:0016787">
    <property type="term" value="F:hydrolase activity"/>
    <property type="evidence" value="ECO:0007669"/>
    <property type="project" value="UniProtKB-KW"/>
</dbReference>
<dbReference type="SUPFAM" id="SSF56784">
    <property type="entry name" value="HAD-like"/>
    <property type="match status" value="1"/>
</dbReference>
<dbReference type="InterPro" id="IPR023214">
    <property type="entry name" value="HAD_sf"/>
</dbReference>
<dbReference type="PANTHER" id="PTHR43344:SF2">
    <property type="entry name" value="PHOSPHOSERINE PHOSPHATASE"/>
    <property type="match status" value="1"/>
</dbReference>
<comment type="pathway">
    <text evidence="2">Amino-acid biosynthesis; L-serine biosynthesis; L-serine from 3-phospho-D-glycerate: step 3/3.</text>
</comment>
<evidence type="ECO:0000313" key="12">
    <source>
        <dbReference type="EMBL" id="MFD2600720.1"/>
    </source>
</evidence>
<evidence type="ECO:0000256" key="11">
    <source>
        <dbReference type="SAM" id="SignalP"/>
    </source>
</evidence>
<accession>A0ABW5NQM1</accession>
<keyword evidence="5" id="KW-0479">Metal-binding</keyword>
<name>A0ABW5NQM1_9FLAO</name>
<dbReference type="Pfam" id="PF12710">
    <property type="entry name" value="HAD"/>
    <property type="match status" value="1"/>
</dbReference>
<feature type="signal peptide" evidence="11">
    <location>
        <begin position="1"/>
        <end position="25"/>
    </location>
</feature>
<comment type="catalytic activity">
    <reaction evidence="10">
        <text>O-phospho-D-serine + H2O = D-serine + phosphate</text>
        <dbReference type="Rhea" id="RHEA:24873"/>
        <dbReference type="ChEBI" id="CHEBI:15377"/>
        <dbReference type="ChEBI" id="CHEBI:35247"/>
        <dbReference type="ChEBI" id="CHEBI:43474"/>
        <dbReference type="ChEBI" id="CHEBI:58680"/>
        <dbReference type="EC" id="3.1.3.3"/>
    </reaction>
</comment>
<dbReference type="InterPro" id="IPR036412">
    <property type="entry name" value="HAD-like_sf"/>
</dbReference>
<evidence type="ECO:0000256" key="7">
    <source>
        <dbReference type="ARBA" id="ARBA00022842"/>
    </source>
</evidence>
<evidence type="ECO:0000256" key="1">
    <source>
        <dbReference type="ARBA" id="ARBA00001946"/>
    </source>
</evidence>
<evidence type="ECO:0000256" key="4">
    <source>
        <dbReference type="ARBA" id="ARBA00022605"/>
    </source>
</evidence>
<dbReference type="CDD" id="cd01427">
    <property type="entry name" value="HAD_like"/>
    <property type="match status" value="1"/>
</dbReference>
<feature type="chain" id="PRO_5046401440" description="phosphoserine phosphatase" evidence="11">
    <location>
        <begin position="26"/>
        <end position="347"/>
    </location>
</feature>
<keyword evidence="13" id="KW-1185">Reference proteome</keyword>
<evidence type="ECO:0000256" key="10">
    <source>
        <dbReference type="ARBA" id="ARBA00048523"/>
    </source>
</evidence>
<keyword evidence="7" id="KW-0460">Magnesium</keyword>
<organism evidence="12 13">
    <name type="scientific">Flavobacterium suzhouense</name>
    <dbReference type="NCBI Taxonomy" id="1529638"/>
    <lineage>
        <taxon>Bacteria</taxon>
        <taxon>Pseudomonadati</taxon>
        <taxon>Bacteroidota</taxon>
        <taxon>Flavobacteriia</taxon>
        <taxon>Flavobacteriales</taxon>
        <taxon>Flavobacteriaceae</taxon>
        <taxon>Flavobacterium</taxon>
    </lineage>
</organism>
<evidence type="ECO:0000256" key="6">
    <source>
        <dbReference type="ARBA" id="ARBA00022801"/>
    </source>
</evidence>
<keyword evidence="8" id="KW-0718">Serine biosynthesis</keyword>
<evidence type="ECO:0000256" key="3">
    <source>
        <dbReference type="ARBA" id="ARBA00012640"/>
    </source>
</evidence>
<sequence length="347" mass="39346">MKNKSTLLAKTALLSLLFVATPSCKKETVKETQTTKTEAVAENPLASWNDGKNKQAIIDYVKDVTTEGSANFIPVADRIATFDNDGTLWSEQPAYFQLLFVMDRIKAMAPEHPDWKNKQPYKAVLDNNMPELMKEGKKGLFELLMTTHAGMPTDVFEKTVKDWMATAKHPTKNKPYNQLVFQPMLELINYLKANQFKVFIVSGGGIEFMRAWAEDTYGIPKDQIIGSTFKEQFENTKGNPTITRLPELEFNDDKEGKPVAINKFIGRKPVIAVGNSDGDLQMLQYAASNPLKNLEVYIHHTDSVREWAYDRKSHIGGFDKGWDEAAQKGWLIIDMKKDWKVIYPGDK</sequence>
<dbReference type="EC" id="3.1.3.3" evidence="3"/>
<dbReference type="InterPro" id="IPR050582">
    <property type="entry name" value="HAD-like_SerB"/>
</dbReference>
<evidence type="ECO:0000313" key="13">
    <source>
        <dbReference type="Proteomes" id="UP001597480"/>
    </source>
</evidence>
<proteinExistence type="predicted"/>
<comment type="caution">
    <text evidence="12">The sequence shown here is derived from an EMBL/GenBank/DDBJ whole genome shotgun (WGS) entry which is preliminary data.</text>
</comment>
<comment type="catalytic activity">
    <reaction evidence="9">
        <text>O-phospho-L-serine + H2O = L-serine + phosphate</text>
        <dbReference type="Rhea" id="RHEA:21208"/>
        <dbReference type="ChEBI" id="CHEBI:15377"/>
        <dbReference type="ChEBI" id="CHEBI:33384"/>
        <dbReference type="ChEBI" id="CHEBI:43474"/>
        <dbReference type="ChEBI" id="CHEBI:57524"/>
        <dbReference type="EC" id="3.1.3.3"/>
    </reaction>
</comment>
<dbReference type="Gene3D" id="3.40.50.1000">
    <property type="entry name" value="HAD superfamily/HAD-like"/>
    <property type="match status" value="1"/>
</dbReference>
<evidence type="ECO:0000256" key="5">
    <source>
        <dbReference type="ARBA" id="ARBA00022723"/>
    </source>
</evidence>
<protein>
    <recommendedName>
        <fullName evidence="3">phosphoserine phosphatase</fullName>
        <ecNumber evidence="3">3.1.3.3</ecNumber>
    </recommendedName>
</protein>
<reference evidence="13" key="1">
    <citation type="journal article" date="2019" name="Int. J. Syst. Evol. Microbiol.">
        <title>The Global Catalogue of Microorganisms (GCM) 10K type strain sequencing project: providing services to taxonomists for standard genome sequencing and annotation.</title>
        <authorList>
            <consortium name="The Broad Institute Genomics Platform"/>
            <consortium name="The Broad Institute Genome Sequencing Center for Infectious Disease"/>
            <person name="Wu L."/>
            <person name="Ma J."/>
        </authorList>
    </citation>
    <scope>NUCLEOTIDE SEQUENCE [LARGE SCALE GENOMIC DNA]</scope>
    <source>
        <strain evidence="13">KCTC 42107</strain>
    </source>
</reference>
<evidence type="ECO:0000256" key="2">
    <source>
        <dbReference type="ARBA" id="ARBA00005135"/>
    </source>
</evidence>
<comment type="cofactor">
    <cofactor evidence="1">
        <name>Mg(2+)</name>
        <dbReference type="ChEBI" id="CHEBI:18420"/>
    </cofactor>
</comment>
<keyword evidence="11" id="KW-0732">Signal</keyword>